<dbReference type="RefSeq" id="WP_341842148.1">
    <property type="nucleotide sequence ID" value="NZ_CP149792.1"/>
</dbReference>
<evidence type="ECO:0000256" key="2">
    <source>
        <dbReference type="ARBA" id="ARBA00022617"/>
    </source>
</evidence>
<dbReference type="SUPFAM" id="SSF46458">
    <property type="entry name" value="Globin-like"/>
    <property type="match status" value="1"/>
</dbReference>
<dbReference type="CDD" id="cd08916">
    <property type="entry name" value="TrHb3_P"/>
    <property type="match status" value="1"/>
</dbReference>
<keyword evidence="2" id="KW-0349">Heme</keyword>
<dbReference type="Proteomes" id="UP001449657">
    <property type="component" value="Chromosome"/>
</dbReference>
<dbReference type="InterPro" id="IPR009050">
    <property type="entry name" value="Globin-like_sf"/>
</dbReference>
<dbReference type="InterPro" id="IPR012292">
    <property type="entry name" value="Globin/Proto"/>
</dbReference>
<accession>A0ABZ2Z5I0</accession>
<keyword evidence="1" id="KW-0813">Transport</keyword>
<evidence type="ECO:0000313" key="6">
    <source>
        <dbReference type="Proteomes" id="UP001449657"/>
    </source>
</evidence>
<dbReference type="EMBL" id="CP150096">
    <property type="protein sequence ID" value="WZN47514.1"/>
    <property type="molecule type" value="Genomic_DNA"/>
</dbReference>
<dbReference type="Pfam" id="PF01152">
    <property type="entry name" value="Bac_globin"/>
    <property type="match status" value="1"/>
</dbReference>
<proteinExistence type="predicted"/>
<sequence>MEDIRSIDDIKLLVNGFYDKIRLDEVLGPIFNQRIAPDAWPAHLETMYKFWGTQLLGEKEYFGAPYAKHRTLPVDQPHFERWVGLWHGTVDSLFQGPRASTAKVKGASIAQIFLGKIRFERGIFGE</sequence>
<dbReference type="InterPro" id="IPR001486">
    <property type="entry name" value="Hemoglobin_trunc"/>
</dbReference>
<name>A0ABZ2Z5I0_9BACT</name>
<protein>
    <submittedName>
        <fullName evidence="5">Group III truncated hemoglobin</fullName>
    </submittedName>
</protein>
<keyword evidence="3" id="KW-0479">Metal-binding</keyword>
<keyword evidence="6" id="KW-1185">Reference proteome</keyword>
<dbReference type="Gene3D" id="1.10.490.10">
    <property type="entry name" value="Globins"/>
    <property type="match status" value="1"/>
</dbReference>
<keyword evidence="4" id="KW-0408">Iron</keyword>
<evidence type="ECO:0000313" key="5">
    <source>
        <dbReference type="EMBL" id="WZN47514.1"/>
    </source>
</evidence>
<reference evidence="5 6" key="1">
    <citation type="submission" date="2024-03" db="EMBL/GenBank/DDBJ databases">
        <title>Chitinophaga caseinilytica sp. nov., a casein hydrolysing bacterium isolated from forest soil.</title>
        <authorList>
            <person name="Lee D.S."/>
            <person name="Han D.M."/>
            <person name="Baek J.H."/>
            <person name="Choi D.G."/>
            <person name="Jeon J.H."/>
            <person name="Jeon C.O."/>
        </authorList>
    </citation>
    <scope>NUCLEOTIDE SEQUENCE [LARGE SCALE GENOMIC DNA]</scope>
    <source>
        <strain evidence="5 6">KACC 19118</strain>
    </source>
</reference>
<evidence type="ECO:0000256" key="1">
    <source>
        <dbReference type="ARBA" id="ARBA00022448"/>
    </source>
</evidence>
<evidence type="ECO:0000256" key="3">
    <source>
        <dbReference type="ARBA" id="ARBA00022723"/>
    </source>
</evidence>
<evidence type="ECO:0000256" key="4">
    <source>
        <dbReference type="ARBA" id="ARBA00023004"/>
    </source>
</evidence>
<gene>
    <name evidence="5" type="ORF">WJU22_04915</name>
</gene>
<organism evidence="5 6">
    <name type="scientific">Chitinophaga caseinilytica</name>
    <dbReference type="NCBI Taxonomy" id="2267521"/>
    <lineage>
        <taxon>Bacteria</taxon>
        <taxon>Pseudomonadati</taxon>
        <taxon>Bacteroidota</taxon>
        <taxon>Chitinophagia</taxon>
        <taxon>Chitinophagales</taxon>
        <taxon>Chitinophagaceae</taxon>
        <taxon>Chitinophaga</taxon>
    </lineage>
</organism>